<comment type="caution">
    <text evidence="8">The sequence shown here is derived from an EMBL/GenBank/DDBJ whole genome shotgun (WGS) entry which is preliminary data.</text>
</comment>
<keyword evidence="3 6" id="KW-0812">Transmembrane</keyword>
<gene>
    <name evidence="8" type="ORF">J2753_000553</name>
</gene>
<feature type="transmembrane region" description="Helical" evidence="6">
    <location>
        <begin position="6"/>
        <end position="25"/>
    </location>
</feature>
<dbReference type="AlphaFoldDB" id="A0A8T4GUK3"/>
<dbReference type="Pfam" id="PF03458">
    <property type="entry name" value="Gly_transporter"/>
    <property type="match status" value="2"/>
</dbReference>
<feature type="transmembrane region" description="Helical" evidence="6">
    <location>
        <begin position="132"/>
        <end position="154"/>
    </location>
</feature>
<dbReference type="RefSeq" id="WP_209490230.1">
    <property type="nucleotide sequence ID" value="NZ_JAGGLC010000001.1"/>
</dbReference>
<feature type="transmembrane region" description="Helical" evidence="6">
    <location>
        <begin position="166"/>
        <end position="185"/>
    </location>
</feature>
<dbReference type="Proteomes" id="UP000823736">
    <property type="component" value="Unassembled WGS sequence"/>
</dbReference>
<evidence type="ECO:0000313" key="9">
    <source>
        <dbReference type="Proteomes" id="UP000823736"/>
    </source>
</evidence>
<dbReference type="InterPro" id="IPR005115">
    <property type="entry name" value="Gly_transporter"/>
</dbReference>
<keyword evidence="5 6" id="KW-0472">Membrane</keyword>
<dbReference type="OrthoDB" id="116318at2157"/>
<accession>A0A8T4GUK3</accession>
<name>A0A8T4GUK3_9EURY</name>
<evidence type="ECO:0000256" key="2">
    <source>
        <dbReference type="ARBA" id="ARBA00022475"/>
    </source>
</evidence>
<feature type="domain" description="Glycine transporter" evidence="7">
    <location>
        <begin position="109"/>
        <end position="177"/>
    </location>
</feature>
<sequence length="215" mass="21114">MVEAGAAFAAMNAIGLVAFAAVGALKGSDAGLDLFGVSVLGFLTALGGGTVRDLLVGRVPTSLQTNLEVLLAAAGITLAVMLVQRVDVDENASRSGGSDLMESPAVLLPDAIGLAAFAATGAAVGIEAGLSPFGVVVTATLTGVGGGSLSDLLLARIPAVLREDFYATPAVVGGAVVPPAIALGLPLGATTLLSAGVVLGLRLAAIRYGWRLPTV</sequence>
<organism evidence="8 9">
    <name type="scientific">Halolamina salifodinae</name>
    <dbReference type="NCBI Taxonomy" id="1202767"/>
    <lineage>
        <taxon>Archaea</taxon>
        <taxon>Methanobacteriati</taxon>
        <taxon>Methanobacteriota</taxon>
        <taxon>Stenosarchaea group</taxon>
        <taxon>Halobacteria</taxon>
        <taxon>Halobacteriales</taxon>
        <taxon>Haloferacaceae</taxon>
    </lineage>
</organism>
<evidence type="ECO:0000256" key="5">
    <source>
        <dbReference type="ARBA" id="ARBA00023136"/>
    </source>
</evidence>
<evidence type="ECO:0000256" key="1">
    <source>
        <dbReference type="ARBA" id="ARBA00004651"/>
    </source>
</evidence>
<comment type="subcellular location">
    <subcellularLocation>
        <location evidence="1">Cell membrane</location>
        <topology evidence="1">Multi-pass membrane protein</topology>
    </subcellularLocation>
</comment>
<evidence type="ECO:0000256" key="3">
    <source>
        <dbReference type="ARBA" id="ARBA00022692"/>
    </source>
</evidence>
<keyword evidence="9" id="KW-1185">Reference proteome</keyword>
<proteinExistence type="predicted"/>
<keyword evidence="2" id="KW-1003">Cell membrane</keyword>
<dbReference type="EMBL" id="JAGGLC010000001">
    <property type="protein sequence ID" value="MBP1986080.1"/>
    <property type="molecule type" value="Genomic_DNA"/>
</dbReference>
<protein>
    <submittedName>
        <fullName evidence="8">Putative membrane protein YeiH</fullName>
    </submittedName>
</protein>
<evidence type="ECO:0000256" key="6">
    <source>
        <dbReference type="SAM" id="Phobius"/>
    </source>
</evidence>
<reference evidence="8" key="1">
    <citation type="submission" date="2021-03" db="EMBL/GenBank/DDBJ databases">
        <title>Genomic Encyclopedia of Type Strains, Phase IV (KMG-IV): sequencing the most valuable type-strain genomes for metagenomic binning, comparative biology and taxonomic classification.</title>
        <authorList>
            <person name="Goeker M."/>
        </authorList>
    </citation>
    <scope>NUCLEOTIDE SEQUENCE</scope>
    <source>
        <strain evidence="8">DSM 26232</strain>
    </source>
</reference>
<dbReference type="GO" id="GO:0005886">
    <property type="term" value="C:plasma membrane"/>
    <property type="evidence" value="ECO:0007669"/>
    <property type="project" value="UniProtKB-SubCell"/>
</dbReference>
<feature type="transmembrane region" description="Helical" evidence="6">
    <location>
        <begin position="104"/>
        <end position="126"/>
    </location>
</feature>
<feature type="transmembrane region" description="Helical" evidence="6">
    <location>
        <begin position="32"/>
        <end position="51"/>
    </location>
</feature>
<evidence type="ECO:0000313" key="8">
    <source>
        <dbReference type="EMBL" id="MBP1986080.1"/>
    </source>
</evidence>
<evidence type="ECO:0000259" key="7">
    <source>
        <dbReference type="Pfam" id="PF03458"/>
    </source>
</evidence>
<feature type="domain" description="Glycine transporter" evidence="7">
    <location>
        <begin position="10"/>
        <end position="82"/>
    </location>
</feature>
<evidence type="ECO:0000256" key="4">
    <source>
        <dbReference type="ARBA" id="ARBA00022989"/>
    </source>
</evidence>
<feature type="transmembrane region" description="Helical" evidence="6">
    <location>
        <begin position="63"/>
        <end position="83"/>
    </location>
</feature>
<dbReference type="PANTHER" id="PTHR30506:SF3">
    <property type="entry name" value="UPF0126 INNER MEMBRANE PROTEIN YADS-RELATED"/>
    <property type="match status" value="1"/>
</dbReference>
<dbReference type="PANTHER" id="PTHR30506">
    <property type="entry name" value="INNER MEMBRANE PROTEIN"/>
    <property type="match status" value="1"/>
</dbReference>
<keyword evidence="4 6" id="KW-1133">Transmembrane helix</keyword>